<comment type="caution">
    <text evidence="4">The sequence shown here is derived from an EMBL/GenBank/DDBJ whole genome shotgun (WGS) entry which is preliminary data.</text>
</comment>
<evidence type="ECO:0000313" key="5">
    <source>
        <dbReference type="Proteomes" id="UP000193944"/>
    </source>
</evidence>
<dbReference type="InterPro" id="IPR029058">
    <property type="entry name" value="AB_hydrolase_fold"/>
</dbReference>
<evidence type="ECO:0000313" key="4">
    <source>
        <dbReference type="EMBL" id="ORX78326.1"/>
    </source>
</evidence>
<gene>
    <name evidence="4" type="ORF">BCR32DRAFT_295109</name>
</gene>
<dbReference type="Proteomes" id="UP000193944">
    <property type="component" value="Unassembled WGS sequence"/>
</dbReference>
<keyword evidence="1 4" id="KW-0378">Hydrolase</keyword>
<dbReference type="PANTHER" id="PTHR48081">
    <property type="entry name" value="AB HYDROLASE SUPERFAMILY PROTEIN C4A8.06C"/>
    <property type="match status" value="1"/>
</dbReference>
<name>A0A1Y1WYQ9_9FUNG</name>
<protein>
    <submittedName>
        <fullName evidence="4">Alpha/beta-hydrolase</fullName>
    </submittedName>
</protein>
<dbReference type="OrthoDB" id="6495301at2759"/>
<keyword evidence="5" id="KW-1185">Reference proteome</keyword>
<feature type="chain" id="PRO_5013322274" evidence="2">
    <location>
        <begin position="21"/>
        <end position="325"/>
    </location>
</feature>
<reference evidence="4 5" key="2">
    <citation type="submission" date="2016-08" db="EMBL/GenBank/DDBJ databases">
        <title>Pervasive Adenine N6-methylation of Active Genes in Fungi.</title>
        <authorList>
            <consortium name="DOE Joint Genome Institute"/>
            <person name="Mondo S.J."/>
            <person name="Dannebaum R.O."/>
            <person name="Kuo R.C."/>
            <person name="Labutti K."/>
            <person name="Haridas S."/>
            <person name="Kuo A."/>
            <person name="Salamov A."/>
            <person name="Ahrendt S.R."/>
            <person name="Lipzen A."/>
            <person name="Sullivan W."/>
            <person name="Andreopoulos W.B."/>
            <person name="Clum A."/>
            <person name="Lindquist E."/>
            <person name="Daum C."/>
            <person name="Ramamoorthy G.K."/>
            <person name="Gryganskyi A."/>
            <person name="Culley D."/>
            <person name="Magnuson J.K."/>
            <person name="James T.Y."/>
            <person name="O'Malley M.A."/>
            <person name="Stajich J.E."/>
            <person name="Spatafora J.W."/>
            <person name="Visel A."/>
            <person name="Grigoriev I.V."/>
        </authorList>
    </citation>
    <scope>NUCLEOTIDE SEQUENCE [LARGE SCALE GENOMIC DNA]</scope>
    <source>
        <strain evidence="4 5">S4</strain>
    </source>
</reference>
<dbReference type="AlphaFoldDB" id="A0A1Y1WYQ9"/>
<dbReference type="STRING" id="1754192.A0A1Y1WYQ9"/>
<proteinExistence type="predicted"/>
<dbReference type="PANTHER" id="PTHR48081:SF33">
    <property type="entry name" value="KYNURENINE FORMAMIDASE"/>
    <property type="match status" value="1"/>
</dbReference>
<dbReference type="GO" id="GO:0004061">
    <property type="term" value="F:arylformamidase activity"/>
    <property type="evidence" value="ECO:0007669"/>
    <property type="project" value="TreeGrafter"/>
</dbReference>
<organism evidence="4 5">
    <name type="scientific">Anaeromyces robustus</name>
    <dbReference type="NCBI Taxonomy" id="1754192"/>
    <lineage>
        <taxon>Eukaryota</taxon>
        <taxon>Fungi</taxon>
        <taxon>Fungi incertae sedis</taxon>
        <taxon>Chytridiomycota</taxon>
        <taxon>Chytridiomycota incertae sedis</taxon>
        <taxon>Neocallimastigomycetes</taxon>
        <taxon>Neocallimastigales</taxon>
        <taxon>Neocallimastigaceae</taxon>
        <taxon>Anaeromyces</taxon>
    </lineage>
</organism>
<reference evidence="4 5" key="1">
    <citation type="submission" date="2016-08" db="EMBL/GenBank/DDBJ databases">
        <title>A Parts List for Fungal Cellulosomes Revealed by Comparative Genomics.</title>
        <authorList>
            <consortium name="DOE Joint Genome Institute"/>
            <person name="Haitjema C.H."/>
            <person name="Gilmore S.P."/>
            <person name="Henske J.K."/>
            <person name="Solomon K.V."/>
            <person name="De Groot R."/>
            <person name="Kuo A."/>
            <person name="Mondo S.J."/>
            <person name="Salamov A.A."/>
            <person name="Labutti K."/>
            <person name="Zhao Z."/>
            <person name="Chiniquy J."/>
            <person name="Barry K."/>
            <person name="Brewer H.M."/>
            <person name="Purvine S.O."/>
            <person name="Wright A.T."/>
            <person name="Boxma B."/>
            <person name="Van Alen T."/>
            <person name="Hackstein J.H."/>
            <person name="Baker S.E."/>
            <person name="Grigoriev I.V."/>
            <person name="O'Malley M.A."/>
        </authorList>
    </citation>
    <scope>NUCLEOTIDE SEQUENCE [LARGE SCALE GENOMIC DNA]</scope>
    <source>
        <strain evidence="4 5">S4</strain>
    </source>
</reference>
<feature type="domain" description="BD-FAE-like" evidence="3">
    <location>
        <begin position="78"/>
        <end position="278"/>
    </location>
</feature>
<accession>A0A1Y1WYQ9</accession>
<sequence length="325" mass="36325">MKNLFKTILLLAIVISAVFTNPVKTVETEFESDIKDVAELVHAKDKRADIPTLMESIGNFFKSKNIARNIYYNGSRNLDIYHKKNDKTKRTVVMFIYGGIWTFGEKTLYSTLGDFLYDNGYVAVIPNYAQFPFGLVDDMVYDIGCAIKWVYNNIHKYGGDNQRIILMGHSSGAHLIALTLIQSSLNYIGRLPNIYKAVLLNGPYDFDVFSDIAKQTGITPENSDLEKLAKFVLGSQNACPTDILKYFPDKSISYLGANKFNVIITGEDALVPESSAQGLLQQIRRTSDVPFSYYIMPQVGHSGLTEGLMRGDTGIQGFVLYVIAN</sequence>
<dbReference type="Gene3D" id="3.40.50.1820">
    <property type="entry name" value="alpha/beta hydrolase"/>
    <property type="match status" value="1"/>
</dbReference>
<feature type="signal peptide" evidence="2">
    <location>
        <begin position="1"/>
        <end position="20"/>
    </location>
</feature>
<dbReference type="SUPFAM" id="SSF53474">
    <property type="entry name" value="alpha/beta-Hydrolases"/>
    <property type="match status" value="1"/>
</dbReference>
<keyword evidence="2" id="KW-0732">Signal</keyword>
<evidence type="ECO:0000256" key="2">
    <source>
        <dbReference type="SAM" id="SignalP"/>
    </source>
</evidence>
<dbReference type="InterPro" id="IPR050300">
    <property type="entry name" value="GDXG_lipolytic_enzyme"/>
</dbReference>
<dbReference type="EMBL" id="MCFG01000214">
    <property type="protein sequence ID" value="ORX78326.1"/>
    <property type="molecule type" value="Genomic_DNA"/>
</dbReference>
<dbReference type="InterPro" id="IPR049492">
    <property type="entry name" value="BD-FAE-like_dom"/>
</dbReference>
<dbReference type="Pfam" id="PF20434">
    <property type="entry name" value="BD-FAE"/>
    <property type="match status" value="1"/>
</dbReference>
<evidence type="ECO:0000256" key="1">
    <source>
        <dbReference type="ARBA" id="ARBA00022801"/>
    </source>
</evidence>
<evidence type="ECO:0000259" key="3">
    <source>
        <dbReference type="Pfam" id="PF20434"/>
    </source>
</evidence>